<reference evidence="5 6" key="1">
    <citation type="submission" date="2018-08" db="EMBL/GenBank/DDBJ databases">
        <title>Aphanomyces genome sequencing and annotation.</title>
        <authorList>
            <person name="Minardi D."/>
            <person name="Oidtmann B."/>
            <person name="Van Der Giezen M."/>
            <person name="Studholme D.J."/>
        </authorList>
    </citation>
    <scope>NUCLEOTIDE SEQUENCE [LARGE SCALE GENOMIC DNA]</scope>
    <source>
        <strain evidence="3 5">197901</strain>
        <strain evidence="2 7">D2</strain>
        <strain evidence="4 8">FDL457</strain>
        <strain evidence="1 6">Yx</strain>
    </source>
</reference>
<dbReference type="VEuPathDB" id="FungiDB:H257_09818"/>
<name>A0A397BIZ2_APHAT</name>
<evidence type="ECO:0000313" key="6">
    <source>
        <dbReference type="Proteomes" id="UP000266239"/>
    </source>
</evidence>
<evidence type="ECO:0000313" key="1">
    <source>
        <dbReference type="EMBL" id="RHY18052.1"/>
    </source>
</evidence>
<dbReference type="Proteomes" id="UP000286510">
    <property type="component" value="Unassembled WGS sequence"/>
</dbReference>
<evidence type="ECO:0000313" key="2">
    <source>
        <dbReference type="EMBL" id="RHY64992.1"/>
    </source>
</evidence>
<evidence type="ECO:0000313" key="5">
    <source>
        <dbReference type="Proteomes" id="UP000266196"/>
    </source>
</evidence>
<accession>A0A397BIZ2</accession>
<evidence type="ECO:0000313" key="8">
    <source>
        <dbReference type="Proteomes" id="UP000286510"/>
    </source>
</evidence>
<gene>
    <name evidence="1" type="ORF">DYB25_008265</name>
    <name evidence="4" type="ORF">DYB26_015223</name>
    <name evidence="2" type="ORF">DYB30_001902</name>
    <name evidence="3" type="ORF">DYB31_015215</name>
</gene>
<dbReference type="EMBL" id="QUTD01004967">
    <property type="protein sequence ID" value="RHY64992.1"/>
    <property type="molecule type" value="Genomic_DNA"/>
</dbReference>
<evidence type="ECO:0000313" key="3">
    <source>
        <dbReference type="EMBL" id="RHZ07668.1"/>
    </source>
</evidence>
<dbReference type="EMBL" id="QUTF01005676">
    <property type="protein sequence ID" value="RHZ41060.1"/>
    <property type="molecule type" value="Genomic_DNA"/>
</dbReference>
<comment type="caution">
    <text evidence="1">The sequence shown here is derived from an EMBL/GenBank/DDBJ whole genome shotgun (WGS) entry which is preliminary data.</text>
</comment>
<dbReference type="Proteomes" id="UP000266643">
    <property type="component" value="Unassembled WGS sequence"/>
</dbReference>
<proteinExistence type="predicted"/>
<protein>
    <submittedName>
        <fullName evidence="1">Uncharacterized protein</fullName>
    </submittedName>
</protein>
<evidence type="ECO:0000313" key="7">
    <source>
        <dbReference type="Proteomes" id="UP000266643"/>
    </source>
</evidence>
<dbReference type="EMBL" id="QUTE01012259">
    <property type="protein sequence ID" value="RHZ07668.1"/>
    <property type="molecule type" value="Genomic_DNA"/>
</dbReference>
<dbReference type="EMBL" id="QUTA01004882">
    <property type="protein sequence ID" value="RHY18052.1"/>
    <property type="molecule type" value="Genomic_DNA"/>
</dbReference>
<dbReference type="Proteomes" id="UP000266239">
    <property type="component" value="Unassembled WGS sequence"/>
</dbReference>
<evidence type="ECO:0000313" key="4">
    <source>
        <dbReference type="EMBL" id="RHZ41060.1"/>
    </source>
</evidence>
<dbReference type="AlphaFoldDB" id="A0A397BIZ2"/>
<dbReference type="Proteomes" id="UP000266196">
    <property type="component" value="Unassembled WGS sequence"/>
</dbReference>
<sequence>MDSLGGVKVKQCVEVTDKEAARLLKKFLNSQNRGHGDEESHTLAVQQEVETQLQLILSHLQSTGSSSSS</sequence>
<organism evidence="1 6">
    <name type="scientific">Aphanomyces astaci</name>
    <name type="common">Crayfish plague agent</name>
    <dbReference type="NCBI Taxonomy" id="112090"/>
    <lineage>
        <taxon>Eukaryota</taxon>
        <taxon>Sar</taxon>
        <taxon>Stramenopiles</taxon>
        <taxon>Oomycota</taxon>
        <taxon>Saprolegniomycetes</taxon>
        <taxon>Saprolegniales</taxon>
        <taxon>Verrucalvaceae</taxon>
        <taxon>Aphanomyces</taxon>
    </lineage>
</organism>